<dbReference type="Proteomes" id="UP000002748">
    <property type="component" value="Unassembled WGS sequence"/>
</dbReference>
<evidence type="ECO:0000313" key="2">
    <source>
        <dbReference type="EMBL" id="EJT49086.1"/>
    </source>
</evidence>
<dbReference type="HOGENOM" id="CLU_804570_0_0_1"/>
<organism evidence="2 3">
    <name type="scientific">Trichosporon asahii var. asahii (strain ATCC 90039 / CBS 2479 / JCM 2466 / KCTC 7840 / NBRC 103889/ NCYC 2677 / UAMH 7654)</name>
    <name type="common">Yeast</name>
    <dbReference type="NCBI Taxonomy" id="1186058"/>
    <lineage>
        <taxon>Eukaryota</taxon>
        <taxon>Fungi</taxon>
        <taxon>Dikarya</taxon>
        <taxon>Basidiomycota</taxon>
        <taxon>Agaricomycotina</taxon>
        <taxon>Tremellomycetes</taxon>
        <taxon>Trichosporonales</taxon>
        <taxon>Trichosporonaceae</taxon>
        <taxon>Trichosporon</taxon>
    </lineage>
</organism>
<gene>
    <name evidence="2" type="ORF">A1Q1_01735</name>
</gene>
<reference evidence="2 3" key="1">
    <citation type="journal article" date="2012" name="Eukaryot. Cell">
        <title>Draft genome sequence of CBS 2479, the standard type strain of Trichosporon asahii.</title>
        <authorList>
            <person name="Yang R.Y."/>
            <person name="Li H.T."/>
            <person name="Zhu H."/>
            <person name="Zhou G.P."/>
            <person name="Wang M."/>
            <person name="Wang L."/>
        </authorList>
    </citation>
    <scope>NUCLEOTIDE SEQUENCE [LARGE SCALE GENOMIC DNA]</scope>
    <source>
        <strain evidence="3">ATCC 90039 / CBS 2479 / JCM 2466 / KCTC 7840 / NCYC 2677 / UAMH 7654</strain>
    </source>
</reference>
<feature type="compositionally biased region" description="Polar residues" evidence="1">
    <location>
        <begin position="24"/>
        <end position="34"/>
    </location>
</feature>
<sequence length="345" mass="37942">MFKRFRKFVKRVFNRLEERPATPFISTPNGQPENNAEKPDSPALFQDVIDLINSAGPADARTSTSTASTYAPTLPVTSAKYPWHDDCFYILVIEAVKTTRVLGTPVKRTIHDYRILTPNFECPNDTTDPLHWSHGPDDPLCRSTNDASVWCCSREHMYHLVDRCKRNLPNPPRCPHGCTFAKIINKENAFLQDRARPSTRGPIHTPVPWNDAGNIFITAPSASARSPAADRNIVFPVPEPLVDGRYVSLPVAGSHLLYESDMQPSTAYPACAAKLRPCNTTASASHDALPTPPESNTGTPTLIDSSDSLPRVFKSTDIPALALNGDDMPQSSKDKGFAAPTYNAM</sequence>
<feature type="region of interest" description="Disordered" evidence="1">
    <location>
        <begin position="323"/>
        <end position="345"/>
    </location>
</feature>
<dbReference type="EMBL" id="ALBS01000178">
    <property type="protein sequence ID" value="EJT49086.1"/>
    <property type="molecule type" value="Genomic_DNA"/>
</dbReference>
<dbReference type="RefSeq" id="XP_014180249.1">
    <property type="nucleotide sequence ID" value="XM_014324774.1"/>
</dbReference>
<dbReference type="KEGG" id="tasa:A1Q1_01735"/>
<feature type="region of interest" description="Disordered" evidence="1">
    <location>
        <begin position="282"/>
        <end position="309"/>
    </location>
</feature>
<dbReference type="GeneID" id="25985249"/>
<evidence type="ECO:0000256" key="1">
    <source>
        <dbReference type="SAM" id="MobiDB-lite"/>
    </source>
</evidence>
<dbReference type="AlphaFoldDB" id="J5T4B4"/>
<comment type="caution">
    <text evidence="2">The sequence shown here is derived from an EMBL/GenBank/DDBJ whole genome shotgun (WGS) entry which is preliminary data.</text>
</comment>
<feature type="region of interest" description="Disordered" evidence="1">
    <location>
        <begin position="21"/>
        <end position="41"/>
    </location>
</feature>
<name>J5T4B4_TRIAS</name>
<accession>J5T4B4</accession>
<evidence type="ECO:0000313" key="3">
    <source>
        <dbReference type="Proteomes" id="UP000002748"/>
    </source>
</evidence>
<dbReference type="VEuPathDB" id="FungiDB:A1Q1_01735"/>
<protein>
    <submittedName>
        <fullName evidence="2">Uncharacterized protein</fullName>
    </submittedName>
</protein>
<feature type="compositionally biased region" description="Polar residues" evidence="1">
    <location>
        <begin position="294"/>
        <end position="308"/>
    </location>
</feature>
<proteinExistence type="predicted"/>